<keyword evidence="2" id="KW-1185">Reference proteome</keyword>
<gene>
    <name evidence="1" type="ORF">SAMN05421820_11615</name>
</gene>
<proteinExistence type="predicted"/>
<protein>
    <submittedName>
        <fullName evidence="1">Uncharacterized protein</fullName>
    </submittedName>
</protein>
<evidence type="ECO:0000313" key="2">
    <source>
        <dbReference type="Proteomes" id="UP000183200"/>
    </source>
</evidence>
<dbReference type="Proteomes" id="UP000183200">
    <property type="component" value="Unassembled WGS sequence"/>
</dbReference>
<accession>A0A1H0KCA5</accession>
<organism evidence="1 2">
    <name type="scientific">Pedobacter steynii</name>
    <dbReference type="NCBI Taxonomy" id="430522"/>
    <lineage>
        <taxon>Bacteria</taxon>
        <taxon>Pseudomonadati</taxon>
        <taxon>Bacteroidota</taxon>
        <taxon>Sphingobacteriia</taxon>
        <taxon>Sphingobacteriales</taxon>
        <taxon>Sphingobacteriaceae</taxon>
        <taxon>Pedobacter</taxon>
    </lineage>
</organism>
<evidence type="ECO:0000313" key="1">
    <source>
        <dbReference type="EMBL" id="SDO53557.1"/>
    </source>
</evidence>
<dbReference type="EMBL" id="FNGY01000016">
    <property type="protein sequence ID" value="SDO53557.1"/>
    <property type="molecule type" value="Genomic_DNA"/>
</dbReference>
<reference evidence="2" key="1">
    <citation type="submission" date="2016-10" db="EMBL/GenBank/DDBJ databases">
        <authorList>
            <person name="Varghese N."/>
            <person name="Submissions S."/>
        </authorList>
    </citation>
    <scope>NUCLEOTIDE SEQUENCE [LARGE SCALE GENOMIC DNA]</scope>
    <source>
        <strain evidence="2">DSM 19110</strain>
    </source>
</reference>
<dbReference type="AlphaFoldDB" id="A0A1H0KCA5"/>
<sequence length="46" mass="5524">MIRHINPNLFVHKLKFSKYETEIAILDIVLYKKFNINAHIYTFASQ</sequence>
<name>A0A1H0KCA5_9SPHI</name>